<dbReference type="Pfam" id="PF00196">
    <property type="entry name" value="GerE"/>
    <property type="match status" value="1"/>
</dbReference>
<dbReference type="CDD" id="cd17535">
    <property type="entry name" value="REC_NarL-like"/>
    <property type="match status" value="1"/>
</dbReference>
<comment type="caution">
    <text evidence="5">The sequence shown here is derived from an EMBL/GenBank/DDBJ whole genome shotgun (WGS) entry which is preliminary data.</text>
</comment>
<dbReference type="PROSITE" id="PS50043">
    <property type="entry name" value="HTH_LUXR_2"/>
    <property type="match status" value="1"/>
</dbReference>
<dbReference type="EMBL" id="VSSQ01000026">
    <property type="protein sequence ID" value="MPL64802.1"/>
    <property type="molecule type" value="Genomic_DNA"/>
</dbReference>
<dbReference type="PANTHER" id="PTHR43214:SF43">
    <property type="entry name" value="TWO-COMPONENT RESPONSE REGULATOR"/>
    <property type="match status" value="1"/>
</dbReference>
<dbReference type="InterPro" id="IPR000792">
    <property type="entry name" value="Tscrpt_reg_LuxR_C"/>
</dbReference>
<dbReference type="GO" id="GO:0006355">
    <property type="term" value="P:regulation of DNA-templated transcription"/>
    <property type="evidence" value="ECO:0007669"/>
    <property type="project" value="InterPro"/>
</dbReference>
<protein>
    <submittedName>
        <fullName evidence="5">Transcriptional regulatory protein DegU</fullName>
    </submittedName>
</protein>
<dbReference type="InterPro" id="IPR011006">
    <property type="entry name" value="CheY-like_superfamily"/>
</dbReference>
<dbReference type="InterPro" id="IPR016032">
    <property type="entry name" value="Sig_transdc_resp-reg_C-effctor"/>
</dbReference>
<dbReference type="AlphaFoldDB" id="A0A644TEZ0"/>
<dbReference type="SMART" id="SM00448">
    <property type="entry name" value="REC"/>
    <property type="match status" value="1"/>
</dbReference>
<evidence type="ECO:0000259" key="4">
    <source>
        <dbReference type="PROSITE" id="PS50110"/>
    </source>
</evidence>
<sequence>MRNAAAALTQGIFMSLHTSKEVIKAVNKITLKPGKPSARAGHCPSPVKILLADDHEVAREGLRKMLRCEADIEIVGEADNASDAIKLVQELKPQVIVMDVTISGMCGCELSRQLKAVYPPARVIFLTEYEAEQYTAEALANSINGFLTKNSSPELLSNTIRVVACGGSVWQEKLLENASKKMVKALNIRAERQNLSSEHSSSAVSIVPQDVLSPRELEILIMVARGYTNKEISVNMDYAEITIKKYVKSILNKLNVSNRTLAGIAAVKFGLV</sequence>
<keyword evidence="1" id="KW-0597">Phosphoprotein</keyword>
<dbReference type="PROSITE" id="PS00622">
    <property type="entry name" value="HTH_LUXR_1"/>
    <property type="match status" value="1"/>
</dbReference>
<evidence type="ECO:0000259" key="3">
    <source>
        <dbReference type="PROSITE" id="PS50043"/>
    </source>
</evidence>
<dbReference type="PANTHER" id="PTHR43214">
    <property type="entry name" value="TWO-COMPONENT RESPONSE REGULATOR"/>
    <property type="match status" value="1"/>
</dbReference>
<dbReference type="SMART" id="SM00421">
    <property type="entry name" value="HTH_LUXR"/>
    <property type="match status" value="1"/>
</dbReference>
<keyword evidence="2" id="KW-0238">DNA-binding</keyword>
<evidence type="ECO:0000313" key="5">
    <source>
        <dbReference type="EMBL" id="MPL64802.1"/>
    </source>
</evidence>
<dbReference type="CDD" id="cd06170">
    <property type="entry name" value="LuxR_C_like"/>
    <property type="match status" value="1"/>
</dbReference>
<dbReference type="PRINTS" id="PR00038">
    <property type="entry name" value="HTHLUXR"/>
</dbReference>
<dbReference type="SUPFAM" id="SSF46894">
    <property type="entry name" value="C-terminal effector domain of the bipartite response regulators"/>
    <property type="match status" value="1"/>
</dbReference>
<dbReference type="InterPro" id="IPR058245">
    <property type="entry name" value="NreC/VraR/RcsB-like_REC"/>
</dbReference>
<proteinExistence type="predicted"/>
<dbReference type="SUPFAM" id="SSF52172">
    <property type="entry name" value="CheY-like"/>
    <property type="match status" value="1"/>
</dbReference>
<dbReference type="InterPro" id="IPR039420">
    <property type="entry name" value="WalR-like"/>
</dbReference>
<reference evidence="5" key="1">
    <citation type="submission" date="2019-08" db="EMBL/GenBank/DDBJ databases">
        <authorList>
            <person name="Kucharzyk K."/>
            <person name="Murdoch R.W."/>
            <person name="Higgins S."/>
            <person name="Loffler F."/>
        </authorList>
    </citation>
    <scope>NUCLEOTIDE SEQUENCE</scope>
</reference>
<dbReference type="InterPro" id="IPR001789">
    <property type="entry name" value="Sig_transdc_resp-reg_receiver"/>
</dbReference>
<dbReference type="GO" id="GO:0003677">
    <property type="term" value="F:DNA binding"/>
    <property type="evidence" value="ECO:0007669"/>
    <property type="project" value="UniProtKB-KW"/>
</dbReference>
<evidence type="ECO:0000256" key="2">
    <source>
        <dbReference type="ARBA" id="ARBA00023125"/>
    </source>
</evidence>
<gene>
    <name evidence="5" type="primary">degU_5</name>
    <name evidence="5" type="ORF">SDC9_10463</name>
</gene>
<dbReference type="PROSITE" id="PS50110">
    <property type="entry name" value="RESPONSE_REGULATORY"/>
    <property type="match status" value="1"/>
</dbReference>
<dbReference type="GO" id="GO:0000160">
    <property type="term" value="P:phosphorelay signal transduction system"/>
    <property type="evidence" value="ECO:0007669"/>
    <property type="project" value="InterPro"/>
</dbReference>
<feature type="domain" description="Response regulatory" evidence="4">
    <location>
        <begin position="48"/>
        <end position="164"/>
    </location>
</feature>
<dbReference type="Gene3D" id="3.40.50.2300">
    <property type="match status" value="1"/>
</dbReference>
<name>A0A644TEZ0_9ZZZZ</name>
<dbReference type="Pfam" id="PF00072">
    <property type="entry name" value="Response_reg"/>
    <property type="match status" value="1"/>
</dbReference>
<organism evidence="5">
    <name type="scientific">bioreactor metagenome</name>
    <dbReference type="NCBI Taxonomy" id="1076179"/>
    <lineage>
        <taxon>unclassified sequences</taxon>
        <taxon>metagenomes</taxon>
        <taxon>ecological metagenomes</taxon>
    </lineage>
</organism>
<feature type="domain" description="HTH luxR-type" evidence="3">
    <location>
        <begin position="205"/>
        <end position="270"/>
    </location>
</feature>
<evidence type="ECO:0000256" key="1">
    <source>
        <dbReference type="ARBA" id="ARBA00022553"/>
    </source>
</evidence>
<accession>A0A644TEZ0</accession>